<feature type="domain" description="Response regulatory" evidence="10">
    <location>
        <begin position="3"/>
        <end position="120"/>
    </location>
</feature>
<reference evidence="12" key="1">
    <citation type="submission" date="2018-11" db="EMBL/GenBank/DDBJ databases">
        <title>Complete genome sequence of Paenibacillus sp. ML311-T8.</title>
        <authorList>
            <person name="Nam Y.-D."/>
            <person name="Kang J."/>
            <person name="Chung W.-H."/>
            <person name="Park Y.S."/>
        </authorList>
    </citation>
    <scope>NUCLEOTIDE SEQUENCE [LARGE SCALE GENOMIC DNA]</scope>
    <source>
        <strain evidence="12">ML311-T8</strain>
    </source>
</reference>
<keyword evidence="5" id="KW-0805">Transcription regulation</keyword>
<organism evidence="11 12">
    <name type="scientific">Paenibacillus psychroresistens</name>
    <dbReference type="NCBI Taxonomy" id="1778678"/>
    <lineage>
        <taxon>Bacteria</taxon>
        <taxon>Bacillati</taxon>
        <taxon>Bacillota</taxon>
        <taxon>Bacilli</taxon>
        <taxon>Bacillales</taxon>
        <taxon>Paenibacillaceae</taxon>
        <taxon>Paenibacillus</taxon>
    </lineage>
</organism>
<name>A0A6B8REG3_9BACL</name>
<dbReference type="GO" id="GO:0000160">
    <property type="term" value="P:phosphorelay signal transduction system"/>
    <property type="evidence" value="ECO:0007669"/>
    <property type="project" value="UniProtKB-KW"/>
</dbReference>
<accession>A0A6B8REG3</accession>
<dbReference type="SMART" id="SM00448">
    <property type="entry name" value="REC"/>
    <property type="match status" value="1"/>
</dbReference>
<keyword evidence="2" id="KW-0963">Cytoplasm</keyword>
<feature type="domain" description="HTH araC/xylS-type" evidence="9">
    <location>
        <begin position="427"/>
        <end position="525"/>
    </location>
</feature>
<evidence type="ECO:0000256" key="1">
    <source>
        <dbReference type="ARBA" id="ARBA00004496"/>
    </source>
</evidence>
<dbReference type="Pfam" id="PF17853">
    <property type="entry name" value="GGDEF_2"/>
    <property type="match status" value="1"/>
</dbReference>
<dbReference type="Pfam" id="PF12833">
    <property type="entry name" value="HTH_18"/>
    <property type="match status" value="1"/>
</dbReference>
<keyword evidence="3 8" id="KW-0597">Phosphoprotein</keyword>
<dbReference type="PANTHER" id="PTHR42713:SF3">
    <property type="entry name" value="TRANSCRIPTIONAL REGULATORY PROTEIN HPTR"/>
    <property type="match status" value="1"/>
</dbReference>
<evidence type="ECO:0000259" key="10">
    <source>
        <dbReference type="PROSITE" id="PS50110"/>
    </source>
</evidence>
<dbReference type="InterPro" id="IPR018062">
    <property type="entry name" value="HTH_AraC-typ_CS"/>
</dbReference>
<evidence type="ECO:0000256" key="7">
    <source>
        <dbReference type="ARBA" id="ARBA00023163"/>
    </source>
</evidence>
<dbReference type="GO" id="GO:0005737">
    <property type="term" value="C:cytoplasm"/>
    <property type="evidence" value="ECO:0007669"/>
    <property type="project" value="UniProtKB-SubCell"/>
</dbReference>
<dbReference type="Pfam" id="PF00072">
    <property type="entry name" value="Response_reg"/>
    <property type="match status" value="1"/>
</dbReference>
<evidence type="ECO:0000313" key="11">
    <source>
        <dbReference type="EMBL" id="QGQ93935.1"/>
    </source>
</evidence>
<dbReference type="InterPro" id="IPR011006">
    <property type="entry name" value="CheY-like_superfamily"/>
</dbReference>
<dbReference type="SMART" id="SM00342">
    <property type="entry name" value="HTH_ARAC"/>
    <property type="match status" value="1"/>
</dbReference>
<sequence length="530" mass="60179">MYNVMIVDDESVIKKGLLNFINWESLGCKVICDASNGFEALEHLTTHSIDIIITDIKMPGMDGIELAKNVYERFPHIRIIILTAYADFSYAQSAIKYNVVDFVIKTNPTEKIPAAVSKAKELIIQQQKIEKTIHDNLSEIREKVIGDILNGILITPEIIKNKLEETGVQPQNYYIVAFEINQLLENGPSATSQNQHEFLLSIKSFLSLAFIDYDHFSFTMQKNLFIVLVSFTSDNPAVCLPSLLLACNEVLDMVVSFMNFKVSIGISTMQKSALELSQAYKEARAALLGSFYNDNSISIYTANALTQTNQVSINYHLYADEIVSHLQHGNPDKAISLLLKLFEEYKLKQMPINHVIVYSMLLCSQCFRLLSNYKLVLPFDLESEAVVYRQIQDSKSIQSISNILENIVNSTSKLITANRKQYNYLVMEVNKYIEENYNNEINLMSIANYVHVNSSYLSRLYKKETGETVIDTLNKYKIEIAKKLLKDPSKKIFEVAADVGIGDPAYFTHVFIKYTGISPKEFKAIHIKPL</sequence>
<evidence type="ECO:0000256" key="6">
    <source>
        <dbReference type="ARBA" id="ARBA00023125"/>
    </source>
</evidence>
<dbReference type="GO" id="GO:0003700">
    <property type="term" value="F:DNA-binding transcription factor activity"/>
    <property type="evidence" value="ECO:0007669"/>
    <property type="project" value="InterPro"/>
</dbReference>
<dbReference type="PROSITE" id="PS50110">
    <property type="entry name" value="RESPONSE_REGULATORY"/>
    <property type="match status" value="1"/>
</dbReference>
<evidence type="ECO:0000259" key="9">
    <source>
        <dbReference type="PROSITE" id="PS01124"/>
    </source>
</evidence>
<dbReference type="GO" id="GO:0043565">
    <property type="term" value="F:sequence-specific DNA binding"/>
    <property type="evidence" value="ECO:0007669"/>
    <property type="project" value="InterPro"/>
</dbReference>
<dbReference type="SUPFAM" id="SSF52172">
    <property type="entry name" value="CheY-like"/>
    <property type="match status" value="1"/>
</dbReference>
<evidence type="ECO:0000256" key="4">
    <source>
        <dbReference type="ARBA" id="ARBA00023012"/>
    </source>
</evidence>
<dbReference type="KEGG" id="ppsc:EHS13_02950"/>
<dbReference type="InterPro" id="IPR018060">
    <property type="entry name" value="HTH_AraC"/>
</dbReference>
<evidence type="ECO:0000256" key="2">
    <source>
        <dbReference type="ARBA" id="ARBA00022490"/>
    </source>
</evidence>
<dbReference type="OrthoDB" id="384217at2"/>
<dbReference type="InterPro" id="IPR051552">
    <property type="entry name" value="HptR"/>
</dbReference>
<evidence type="ECO:0000256" key="5">
    <source>
        <dbReference type="ARBA" id="ARBA00023015"/>
    </source>
</evidence>
<keyword evidence="6" id="KW-0238">DNA-binding</keyword>
<evidence type="ECO:0000256" key="3">
    <source>
        <dbReference type="ARBA" id="ARBA00022553"/>
    </source>
</evidence>
<dbReference type="PANTHER" id="PTHR42713">
    <property type="entry name" value="HISTIDINE KINASE-RELATED"/>
    <property type="match status" value="1"/>
</dbReference>
<dbReference type="SUPFAM" id="SSF46689">
    <property type="entry name" value="Homeodomain-like"/>
    <property type="match status" value="2"/>
</dbReference>
<gene>
    <name evidence="11" type="ORF">EHS13_02950</name>
</gene>
<dbReference type="Gene3D" id="1.10.10.60">
    <property type="entry name" value="Homeodomain-like"/>
    <property type="match status" value="2"/>
</dbReference>
<evidence type="ECO:0000256" key="8">
    <source>
        <dbReference type="PROSITE-ProRule" id="PRU00169"/>
    </source>
</evidence>
<dbReference type="PROSITE" id="PS01124">
    <property type="entry name" value="HTH_ARAC_FAMILY_2"/>
    <property type="match status" value="1"/>
</dbReference>
<dbReference type="EMBL" id="CP034235">
    <property type="protein sequence ID" value="QGQ93935.1"/>
    <property type="molecule type" value="Genomic_DNA"/>
</dbReference>
<dbReference type="InterPro" id="IPR009057">
    <property type="entry name" value="Homeodomain-like_sf"/>
</dbReference>
<comment type="subcellular location">
    <subcellularLocation>
        <location evidence="1">Cytoplasm</location>
    </subcellularLocation>
</comment>
<keyword evidence="7" id="KW-0804">Transcription</keyword>
<dbReference type="InterPro" id="IPR041522">
    <property type="entry name" value="CdaR_GGDEF"/>
</dbReference>
<feature type="modified residue" description="4-aspartylphosphate" evidence="8">
    <location>
        <position position="55"/>
    </location>
</feature>
<dbReference type="CDD" id="cd17536">
    <property type="entry name" value="REC_YesN-like"/>
    <property type="match status" value="1"/>
</dbReference>
<keyword evidence="4" id="KW-0902">Two-component regulatory system</keyword>
<dbReference type="Proteomes" id="UP000426246">
    <property type="component" value="Chromosome"/>
</dbReference>
<dbReference type="InterPro" id="IPR001789">
    <property type="entry name" value="Sig_transdc_resp-reg_receiver"/>
</dbReference>
<dbReference type="RefSeq" id="WP_155698932.1">
    <property type="nucleotide sequence ID" value="NZ_CP034235.1"/>
</dbReference>
<keyword evidence="12" id="KW-1185">Reference proteome</keyword>
<dbReference type="AlphaFoldDB" id="A0A6B8REG3"/>
<dbReference type="Gene3D" id="3.40.50.2300">
    <property type="match status" value="1"/>
</dbReference>
<protein>
    <submittedName>
        <fullName evidence="11">Response regulator</fullName>
    </submittedName>
</protein>
<dbReference type="PROSITE" id="PS00041">
    <property type="entry name" value="HTH_ARAC_FAMILY_1"/>
    <property type="match status" value="1"/>
</dbReference>
<evidence type="ECO:0000313" key="12">
    <source>
        <dbReference type="Proteomes" id="UP000426246"/>
    </source>
</evidence>
<proteinExistence type="predicted"/>